<evidence type="ECO:0000313" key="1">
    <source>
        <dbReference type="EMBL" id="CAG8792296.1"/>
    </source>
</evidence>
<proteinExistence type="predicted"/>
<dbReference type="EMBL" id="CAJVQB010019786">
    <property type="protein sequence ID" value="CAG8792296.1"/>
    <property type="molecule type" value="Genomic_DNA"/>
</dbReference>
<organism evidence="1 2">
    <name type="scientific">Gigaspora margarita</name>
    <dbReference type="NCBI Taxonomy" id="4874"/>
    <lineage>
        <taxon>Eukaryota</taxon>
        <taxon>Fungi</taxon>
        <taxon>Fungi incertae sedis</taxon>
        <taxon>Mucoromycota</taxon>
        <taxon>Glomeromycotina</taxon>
        <taxon>Glomeromycetes</taxon>
        <taxon>Diversisporales</taxon>
        <taxon>Gigasporaceae</taxon>
        <taxon>Gigaspora</taxon>
    </lineage>
</organism>
<reference evidence="1 2" key="1">
    <citation type="submission" date="2021-06" db="EMBL/GenBank/DDBJ databases">
        <authorList>
            <person name="Kallberg Y."/>
            <person name="Tangrot J."/>
            <person name="Rosling A."/>
        </authorList>
    </citation>
    <scope>NUCLEOTIDE SEQUENCE [LARGE SCALE GENOMIC DNA]</scope>
    <source>
        <strain evidence="1 2">120-4 pot B 10/14</strain>
    </source>
</reference>
<dbReference type="Proteomes" id="UP000789901">
    <property type="component" value="Unassembled WGS sequence"/>
</dbReference>
<evidence type="ECO:0000313" key="2">
    <source>
        <dbReference type="Proteomes" id="UP000789901"/>
    </source>
</evidence>
<accession>A0ABN7VQE0</accession>
<protein>
    <submittedName>
        <fullName evidence="1">30464_t:CDS:1</fullName>
    </submittedName>
</protein>
<sequence length="67" mass="7971">FLKKAKQYLVCVDYSKFEVIENKAIWINYDILVALKEIKSDILETEKIIKRVFLIIILNESVEMHLN</sequence>
<gene>
    <name evidence="1" type="ORF">GMARGA_LOCUS21426</name>
</gene>
<comment type="caution">
    <text evidence="1">The sequence shown here is derived from an EMBL/GenBank/DDBJ whole genome shotgun (WGS) entry which is preliminary data.</text>
</comment>
<name>A0ABN7VQE0_GIGMA</name>
<keyword evidence="2" id="KW-1185">Reference proteome</keyword>
<feature type="non-terminal residue" evidence="1">
    <location>
        <position position="1"/>
    </location>
</feature>